<feature type="compositionally biased region" description="Low complexity" evidence="6">
    <location>
        <begin position="52"/>
        <end position="65"/>
    </location>
</feature>
<proteinExistence type="inferred from homology"/>
<dbReference type="EMBL" id="AMZH03011598">
    <property type="protein sequence ID" value="RRT52581.1"/>
    <property type="molecule type" value="Genomic_DNA"/>
</dbReference>
<accession>A0A426YLI6</accession>
<keyword evidence="3 7" id="KW-0812">Transmembrane</keyword>
<dbReference type="GO" id="GO:0005737">
    <property type="term" value="C:cytoplasm"/>
    <property type="evidence" value="ECO:0007669"/>
    <property type="project" value="UniProtKB-ARBA"/>
</dbReference>
<dbReference type="GO" id="GO:0016020">
    <property type="term" value="C:membrane"/>
    <property type="evidence" value="ECO:0007669"/>
    <property type="project" value="UniProtKB-SubCell"/>
</dbReference>
<evidence type="ECO:0000313" key="9">
    <source>
        <dbReference type="Proteomes" id="UP000287651"/>
    </source>
</evidence>
<keyword evidence="4 7" id="KW-1133">Transmembrane helix</keyword>
<dbReference type="AlphaFoldDB" id="A0A426YLI6"/>
<dbReference type="InterPro" id="IPR007770">
    <property type="entry name" value="DMP"/>
</dbReference>
<feature type="compositionally biased region" description="Low complexity" evidence="6">
    <location>
        <begin position="12"/>
        <end position="23"/>
    </location>
</feature>
<name>A0A426YLI6_ENSVE</name>
<feature type="transmembrane region" description="Helical" evidence="7">
    <location>
        <begin position="99"/>
        <end position="120"/>
    </location>
</feature>
<evidence type="ECO:0000256" key="7">
    <source>
        <dbReference type="SAM" id="Phobius"/>
    </source>
</evidence>
<evidence type="ECO:0000256" key="5">
    <source>
        <dbReference type="ARBA" id="ARBA00023136"/>
    </source>
</evidence>
<gene>
    <name evidence="8" type="ORF">B296_00050381</name>
</gene>
<reference evidence="9" key="1">
    <citation type="journal article" date="2014" name="Agronomy (Basel)">
        <title>A Draft Genome Sequence for Ensete ventricosum, the Drought-Tolerant Tree Against Hunger.</title>
        <authorList>
            <person name="Harrison J."/>
            <person name="Moore K.A."/>
            <person name="Paszkiewicz K."/>
            <person name="Jones T."/>
            <person name="Grant M."/>
            <person name="Ambacheew D."/>
            <person name="Muzemil S."/>
            <person name="Studholme D.J."/>
        </authorList>
    </citation>
    <scope>NUCLEOTIDE SEQUENCE [LARGE SCALE GENOMIC DNA]</scope>
</reference>
<dbReference type="Proteomes" id="UP000287651">
    <property type="component" value="Unassembled WGS sequence"/>
</dbReference>
<evidence type="ECO:0000256" key="4">
    <source>
        <dbReference type="ARBA" id="ARBA00022989"/>
    </source>
</evidence>
<evidence type="ECO:0000256" key="3">
    <source>
        <dbReference type="ARBA" id="ARBA00022692"/>
    </source>
</evidence>
<comment type="similarity">
    <text evidence="2">Belongs to the plant DMP1 protein family.</text>
</comment>
<feature type="compositionally biased region" description="Polar residues" evidence="6">
    <location>
        <begin position="1"/>
        <end position="10"/>
    </location>
</feature>
<keyword evidence="5 7" id="KW-0472">Membrane</keyword>
<evidence type="ECO:0000256" key="1">
    <source>
        <dbReference type="ARBA" id="ARBA00004141"/>
    </source>
</evidence>
<evidence type="ECO:0000256" key="2">
    <source>
        <dbReference type="ARBA" id="ARBA00008707"/>
    </source>
</evidence>
<feature type="region of interest" description="Disordered" evidence="6">
    <location>
        <begin position="1"/>
        <end position="67"/>
    </location>
</feature>
<evidence type="ECO:0000313" key="8">
    <source>
        <dbReference type="EMBL" id="RRT52581.1"/>
    </source>
</evidence>
<organism evidence="8 9">
    <name type="scientific">Ensete ventricosum</name>
    <name type="common">Abyssinian banana</name>
    <name type="synonym">Musa ensete</name>
    <dbReference type="NCBI Taxonomy" id="4639"/>
    <lineage>
        <taxon>Eukaryota</taxon>
        <taxon>Viridiplantae</taxon>
        <taxon>Streptophyta</taxon>
        <taxon>Embryophyta</taxon>
        <taxon>Tracheophyta</taxon>
        <taxon>Spermatophyta</taxon>
        <taxon>Magnoliopsida</taxon>
        <taxon>Liliopsida</taxon>
        <taxon>Zingiberales</taxon>
        <taxon>Musaceae</taxon>
        <taxon>Ensete</taxon>
    </lineage>
</organism>
<comment type="subcellular location">
    <subcellularLocation>
        <location evidence="1">Membrane</location>
        <topology evidence="1">Multi-pass membrane protein</topology>
    </subcellularLocation>
</comment>
<evidence type="ECO:0000256" key="6">
    <source>
        <dbReference type="SAM" id="MobiDB-lite"/>
    </source>
</evidence>
<protein>
    <submittedName>
        <fullName evidence="8">Uncharacterized protein</fullName>
    </submittedName>
</protein>
<dbReference type="Pfam" id="PF05078">
    <property type="entry name" value="DUF679"/>
    <property type="match status" value="1"/>
</dbReference>
<sequence length="128" mass="14487">MTASATTSDGGSRLLRLSPSRSPTATGQRRGGFTTPWRRSGGYERSTGGAKACRNPPRAASPRRTSSTRRCRWWRSSLMFALLHDDVMRCYHIDMPRKVTNTVPLVIGFLFSVLFVVFPWRKRCCPYT</sequence>
<comment type="caution">
    <text evidence="8">The sequence shown here is derived from an EMBL/GenBank/DDBJ whole genome shotgun (WGS) entry which is preliminary data.</text>
</comment>